<evidence type="ECO:0000259" key="14">
    <source>
        <dbReference type="Pfam" id="PF00266"/>
    </source>
</evidence>
<evidence type="ECO:0000256" key="3">
    <source>
        <dbReference type="ARBA" id="ARBA00011738"/>
    </source>
</evidence>
<evidence type="ECO:0000256" key="1">
    <source>
        <dbReference type="ARBA" id="ARBA00001933"/>
    </source>
</evidence>
<feature type="domain" description="Aminotransferase class V" evidence="14">
    <location>
        <begin position="2"/>
        <end position="364"/>
    </location>
</feature>
<gene>
    <name evidence="15" type="primary">nifS</name>
    <name evidence="15" type="ORF">CH333_00510</name>
</gene>
<dbReference type="GO" id="GO:0046872">
    <property type="term" value="F:metal ion binding"/>
    <property type="evidence" value="ECO:0007669"/>
    <property type="project" value="UniProtKB-KW"/>
</dbReference>
<keyword evidence="10 12" id="KW-0411">Iron-sulfur</keyword>
<evidence type="ECO:0000256" key="10">
    <source>
        <dbReference type="ARBA" id="ARBA00023014"/>
    </source>
</evidence>
<name>A0A235BZ43_UNCW3</name>
<comment type="subunit">
    <text evidence="3">Homodimer.</text>
</comment>
<comment type="similarity">
    <text evidence="2 12">Belongs to the class-V pyridoxal-phosphate-dependent aminotransferase family. NifS/IscS subfamily.</text>
</comment>
<dbReference type="InterPro" id="IPR015422">
    <property type="entry name" value="PyrdxlP-dep_Trfase_small"/>
</dbReference>
<dbReference type="GO" id="GO:0051537">
    <property type="term" value="F:2 iron, 2 sulfur cluster binding"/>
    <property type="evidence" value="ECO:0007669"/>
    <property type="project" value="UniProtKB-KW"/>
</dbReference>
<dbReference type="GO" id="GO:0030170">
    <property type="term" value="F:pyridoxal phosphate binding"/>
    <property type="evidence" value="ECO:0007669"/>
    <property type="project" value="InterPro"/>
</dbReference>
<evidence type="ECO:0000256" key="4">
    <source>
        <dbReference type="ARBA" id="ARBA00012239"/>
    </source>
</evidence>
<dbReference type="NCBIfam" id="NF002806">
    <property type="entry name" value="PRK02948.1"/>
    <property type="match status" value="1"/>
</dbReference>
<dbReference type="PANTHER" id="PTHR11601:SF34">
    <property type="entry name" value="CYSTEINE DESULFURASE"/>
    <property type="match status" value="1"/>
</dbReference>
<dbReference type="SUPFAM" id="SSF53383">
    <property type="entry name" value="PLP-dependent transferases"/>
    <property type="match status" value="1"/>
</dbReference>
<dbReference type="InterPro" id="IPR015421">
    <property type="entry name" value="PyrdxlP-dep_Trfase_major"/>
</dbReference>
<dbReference type="Gene3D" id="3.90.1150.10">
    <property type="entry name" value="Aspartate Aminotransferase, domain 1"/>
    <property type="match status" value="1"/>
</dbReference>
<comment type="cofactor">
    <cofactor evidence="1 12">
        <name>pyridoxal 5'-phosphate</name>
        <dbReference type="ChEBI" id="CHEBI:597326"/>
    </cofactor>
</comment>
<comment type="caution">
    <text evidence="15">The sequence shown here is derived from an EMBL/GenBank/DDBJ whole genome shotgun (WGS) entry which is preliminary data.</text>
</comment>
<dbReference type="NCBIfam" id="TIGR03402">
    <property type="entry name" value="FeS_nifS"/>
    <property type="match status" value="1"/>
</dbReference>
<keyword evidence="13" id="KW-0175">Coiled coil</keyword>
<dbReference type="PIRSF" id="PIRSF005572">
    <property type="entry name" value="NifS"/>
    <property type="match status" value="1"/>
</dbReference>
<keyword evidence="9 12" id="KW-0408">Iron</keyword>
<keyword evidence="5 12" id="KW-0808">Transferase</keyword>
<dbReference type="PANTHER" id="PTHR11601">
    <property type="entry name" value="CYSTEINE DESULFURYLASE FAMILY MEMBER"/>
    <property type="match status" value="1"/>
</dbReference>
<evidence type="ECO:0000256" key="13">
    <source>
        <dbReference type="SAM" id="Coils"/>
    </source>
</evidence>
<evidence type="ECO:0000256" key="6">
    <source>
        <dbReference type="ARBA" id="ARBA00022714"/>
    </source>
</evidence>
<keyword evidence="7 12" id="KW-0479">Metal-binding</keyword>
<evidence type="ECO:0000256" key="9">
    <source>
        <dbReference type="ARBA" id="ARBA00023004"/>
    </source>
</evidence>
<dbReference type="EMBL" id="NOZQ01000005">
    <property type="protein sequence ID" value="OYD17541.1"/>
    <property type="molecule type" value="Genomic_DNA"/>
</dbReference>
<evidence type="ECO:0000256" key="8">
    <source>
        <dbReference type="ARBA" id="ARBA00022898"/>
    </source>
</evidence>
<comment type="function">
    <text evidence="12">Catalyzes the removal of elemental sulfur atoms from cysteine to produce alanine.</text>
</comment>
<evidence type="ECO:0000256" key="7">
    <source>
        <dbReference type="ARBA" id="ARBA00022723"/>
    </source>
</evidence>
<dbReference type="Gene3D" id="1.10.260.50">
    <property type="match status" value="1"/>
</dbReference>
<evidence type="ECO:0000256" key="11">
    <source>
        <dbReference type="ARBA" id="ARBA00050776"/>
    </source>
</evidence>
<dbReference type="InterPro" id="IPR016454">
    <property type="entry name" value="Cysteine_dSase"/>
</dbReference>
<protein>
    <recommendedName>
        <fullName evidence="4 12">Cysteine desulfurase</fullName>
        <ecNumber evidence="4 12">2.8.1.7</ecNumber>
    </recommendedName>
    <alternativeName>
        <fullName evidence="12">Nitrogenase metalloclusters biosynthesis protein NifS</fullName>
    </alternativeName>
</protein>
<dbReference type="FunFam" id="3.40.640.10:FF:000003">
    <property type="entry name" value="Cysteine desulfurase IscS"/>
    <property type="match status" value="1"/>
</dbReference>
<dbReference type="InterPro" id="IPR015424">
    <property type="entry name" value="PyrdxlP-dep_Trfase"/>
</dbReference>
<dbReference type="Proteomes" id="UP000215215">
    <property type="component" value="Unassembled WGS sequence"/>
</dbReference>
<dbReference type="InterPro" id="IPR000192">
    <property type="entry name" value="Aminotrans_V_dom"/>
</dbReference>
<evidence type="ECO:0000256" key="12">
    <source>
        <dbReference type="RuleBase" id="RU364075"/>
    </source>
</evidence>
<dbReference type="GO" id="GO:0031071">
    <property type="term" value="F:cysteine desulfurase activity"/>
    <property type="evidence" value="ECO:0007669"/>
    <property type="project" value="UniProtKB-EC"/>
</dbReference>
<sequence>MIYLDHNSSTRVDERVLSKMLPYFRKGFANPSSTYKIAQKAREAVEDARETVAKCLGCEPEEIYFTSGGTESNNLAIKGVAWRQRHRGNHIITSTIEHHAVLNPFKWLENRGYNVSYIPVDSAGIVDVEALRWAITPETILISVMWVNNEIGTIQPIREIAEIAREKGIYFHTDAVQAVGKIPVNLKEVGVNMLSLSGHKLYGPKGVGALFVRKGTHIEPLIHGGHHEKNLRAGTENVPGIVGLSEAVKIATEELEEENERLLTLRNKLEAGLLARISYITINGHRKKRVSNTLSLCVKYIEGESMLLHLDLNDICASSGSACTAGSPEPSHVLLAMDIEPEVASGSLRFSLGRENTEDDIDKVLDILPKVVEKLRSVSPYK</sequence>
<keyword evidence="6" id="KW-0001">2Fe-2S</keyword>
<dbReference type="EC" id="2.8.1.7" evidence="4 12"/>
<dbReference type="AlphaFoldDB" id="A0A235BZ43"/>
<reference evidence="15 16" key="1">
    <citation type="submission" date="2017-07" db="EMBL/GenBank/DDBJ databases">
        <title>Recovery of genomes from metagenomes via a dereplication, aggregation, and scoring strategy.</title>
        <authorList>
            <person name="Sieber C.M."/>
            <person name="Probst A.J."/>
            <person name="Sharrar A."/>
            <person name="Thomas B.C."/>
            <person name="Hess M."/>
            <person name="Tringe S.G."/>
            <person name="Banfield J.F."/>
        </authorList>
    </citation>
    <scope>NUCLEOTIDE SEQUENCE [LARGE SCALE GENOMIC DNA]</scope>
    <source>
        <strain evidence="15">JGI_Cruoil_03_44_89</strain>
    </source>
</reference>
<evidence type="ECO:0000256" key="5">
    <source>
        <dbReference type="ARBA" id="ARBA00022679"/>
    </source>
</evidence>
<accession>A0A235BZ43</accession>
<evidence type="ECO:0000313" key="16">
    <source>
        <dbReference type="Proteomes" id="UP000215215"/>
    </source>
</evidence>
<dbReference type="Pfam" id="PF00266">
    <property type="entry name" value="Aminotran_5"/>
    <property type="match status" value="1"/>
</dbReference>
<feature type="coiled-coil region" evidence="13">
    <location>
        <begin position="241"/>
        <end position="272"/>
    </location>
</feature>
<comment type="catalytic activity">
    <reaction evidence="11 12">
        <text>(sulfur carrier)-H + L-cysteine = (sulfur carrier)-SH + L-alanine</text>
        <dbReference type="Rhea" id="RHEA:43892"/>
        <dbReference type="Rhea" id="RHEA-COMP:14737"/>
        <dbReference type="Rhea" id="RHEA-COMP:14739"/>
        <dbReference type="ChEBI" id="CHEBI:29917"/>
        <dbReference type="ChEBI" id="CHEBI:35235"/>
        <dbReference type="ChEBI" id="CHEBI:57972"/>
        <dbReference type="ChEBI" id="CHEBI:64428"/>
        <dbReference type="EC" id="2.8.1.7"/>
    </reaction>
</comment>
<evidence type="ECO:0000313" key="15">
    <source>
        <dbReference type="EMBL" id="OYD17541.1"/>
    </source>
</evidence>
<keyword evidence="8 12" id="KW-0663">Pyridoxal phosphate</keyword>
<proteinExistence type="inferred from homology"/>
<evidence type="ECO:0000256" key="2">
    <source>
        <dbReference type="ARBA" id="ARBA00006490"/>
    </source>
</evidence>
<dbReference type="Gene3D" id="3.40.640.10">
    <property type="entry name" value="Type I PLP-dependent aspartate aminotransferase-like (Major domain)"/>
    <property type="match status" value="1"/>
</dbReference>
<organism evidence="15 16">
    <name type="scientific">candidate division WOR-3 bacterium JGI_Cruoil_03_44_89</name>
    <dbReference type="NCBI Taxonomy" id="1973748"/>
    <lineage>
        <taxon>Bacteria</taxon>
        <taxon>Bacteria division WOR-3</taxon>
    </lineage>
</organism>
<dbReference type="GO" id="GO:0006520">
    <property type="term" value="P:amino acid metabolic process"/>
    <property type="evidence" value="ECO:0007669"/>
    <property type="project" value="InterPro"/>
</dbReference>
<dbReference type="InterPro" id="IPR017772">
    <property type="entry name" value="Cys_deSase_NifS_bac/arc"/>
</dbReference>